<protein>
    <submittedName>
        <fullName evidence="1">Uncharacterized protein</fullName>
    </submittedName>
</protein>
<organism evidence="1 2">
    <name type="scientific">Ramlibacter albus</name>
    <dbReference type="NCBI Taxonomy" id="2079448"/>
    <lineage>
        <taxon>Bacteria</taxon>
        <taxon>Pseudomonadati</taxon>
        <taxon>Pseudomonadota</taxon>
        <taxon>Betaproteobacteria</taxon>
        <taxon>Burkholderiales</taxon>
        <taxon>Comamonadaceae</taxon>
        <taxon>Ramlibacter</taxon>
    </lineage>
</organism>
<evidence type="ECO:0000313" key="1">
    <source>
        <dbReference type="EMBL" id="MBC5767605.1"/>
    </source>
</evidence>
<comment type="caution">
    <text evidence="1">The sequence shown here is derived from an EMBL/GenBank/DDBJ whole genome shotgun (WGS) entry which is preliminary data.</text>
</comment>
<dbReference type="RefSeq" id="WP_187084088.1">
    <property type="nucleotide sequence ID" value="NZ_JACORU010000011.1"/>
</dbReference>
<dbReference type="AlphaFoldDB" id="A0A923MCS5"/>
<name>A0A923MCS5_9BURK</name>
<dbReference type="EMBL" id="JACORU010000011">
    <property type="protein sequence ID" value="MBC5767605.1"/>
    <property type="molecule type" value="Genomic_DNA"/>
</dbReference>
<evidence type="ECO:0000313" key="2">
    <source>
        <dbReference type="Proteomes" id="UP000596827"/>
    </source>
</evidence>
<gene>
    <name evidence="1" type="ORF">H8R02_24280</name>
</gene>
<sequence>MLVIVEGDDQQIRGLHHVGFDPALGLLVDGRPPSVAWYQHLDSFRALDAAPAVLH</sequence>
<keyword evidence="2" id="KW-1185">Reference proteome</keyword>
<accession>A0A923MCS5</accession>
<dbReference type="Proteomes" id="UP000596827">
    <property type="component" value="Unassembled WGS sequence"/>
</dbReference>
<reference evidence="1" key="1">
    <citation type="submission" date="2020-08" db="EMBL/GenBank/DDBJ databases">
        <title>Ramlibacter sp. GTP1 16S ribosomal RNA gene genome sequencing and assembly.</title>
        <authorList>
            <person name="Kang M."/>
        </authorList>
    </citation>
    <scope>NUCLEOTIDE SEQUENCE</scope>
    <source>
        <strain evidence="1">GTP1</strain>
    </source>
</reference>
<proteinExistence type="predicted"/>